<dbReference type="RefSeq" id="WP_006521846.1">
    <property type="nucleotide sequence ID" value="NC_021184.1"/>
</dbReference>
<evidence type="ECO:0000256" key="2">
    <source>
        <dbReference type="ARBA" id="ARBA00009463"/>
    </source>
</evidence>
<dbReference type="KEGG" id="dgi:Desgi_2711"/>
<keyword evidence="6" id="KW-0520">NAD</keyword>
<gene>
    <name evidence="9" type="ORF">Desgi_2711</name>
</gene>
<dbReference type="Gene3D" id="1.10.1040.10">
    <property type="entry name" value="N-(1-d-carboxylethyl)-l-norvaline Dehydrogenase, domain 2"/>
    <property type="match status" value="1"/>
</dbReference>
<dbReference type="Pfam" id="PF02737">
    <property type="entry name" value="3HCDH_N"/>
    <property type="match status" value="1"/>
</dbReference>
<protein>
    <recommendedName>
        <fullName evidence="4">3-hydroxybutyryl-CoA dehydrogenase</fullName>
    </recommendedName>
</protein>
<evidence type="ECO:0000256" key="4">
    <source>
        <dbReference type="ARBA" id="ARBA00067747"/>
    </source>
</evidence>
<feature type="site" description="Important for catalytic activity" evidence="5">
    <location>
        <position position="141"/>
    </location>
</feature>
<evidence type="ECO:0000259" key="7">
    <source>
        <dbReference type="Pfam" id="PF00725"/>
    </source>
</evidence>
<dbReference type="InterPro" id="IPR036291">
    <property type="entry name" value="NAD(P)-bd_dom_sf"/>
</dbReference>
<dbReference type="InterPro" id="IPR006176">
    <property type="entry name" value="3-OHacyl-CoA_DH_NAD-bd"/>
</dbReference>
<evidence type="ECO:0000256" key="3">
    <source>
        <dbReference type="ARBA" id="ARBA00023002"/>
    </source>
</evidence>
<dbReference type="FunFam" id="3.40.50.720:FF:000009">
    <property type="entry name" value="Fatty oxidation complex, alpha subunit"/>
    <property type="match status" value="1"/>
</dbReference>
<evidence type="ECO:0000256" key="5">
    <source>
        <dbReference type="PIRSR" id="PIRSR000105-1"/>
    </source>
</evidence>
<comment type="similarity">
    <text evidence="2">Belongs to the 3-hydroxyacyl-CoA dehydrogenase family.</text>
</comment>
<feature type="binding site" evidence="6">
    <location>
        <position position="98"/>
    </location>
    <ligand>
        <name>NAD(+)</name>
        <dbReference type="ChEBI" id="CHEBI:57540"/>
    </ligand>
</feature>
<evidence type="ECO:0000313" key="9">
    <source>
        <dbReference type="EMBL" id="AGL02115.1"/>
    </source>
</evidence>
<dbReference type="PANTHER" id="PTHR48075:SF5">
    <property type="entry name" value="3-HYDROXYBUTYRYL-COA DEHYDROGENASE"/>
    <property type="match status" value="1"/>
</dbReference>
<dbReference type="InterPro" id="IPR006108">
    <property type="entry name" value="3HC_DH_C"/>
</dbReference>
<feature type="binding site" evidence="6">
    <location>
        <position position="93"/>
    </location>
    <ligand>
        <name>NAD(+)</name>
        <dbReference type="ChEBI" id="CHEBI:57540"/>
    </ligand>
</feature>
<name>R4KNJ7_9FIRM</name>
<feature type="binding site" evidence="6">
    <location>
        <position position="120"/>
    </location>
    <ligand>
        <name>NAD(+)</name>
        <dbReference type="ChEBI" id="CHEBI:57540"/>
    </ligand>
</feature>
<dbReference type="PIRSF" id="PIRSF000105">
    <property type="entry name" value="HCDH"/>
    <property type="match status" value="1"/>
</dbReference>
<evidence type="ECO:0000256" key="1">
    <source>
        <dbReference type="ARBA" id="ARBA00005086"/>
    </source>
</evidence>
<dbReference type="Pfam" id="PF00725">
    <property type="entry name" value="3HCDH"/>
    <property type="match status" value="1"/>
</dbReference>
<organism evidence="9 10">
    <name type="scientific">Desulfoscipio gibsoniae DSM 7213</name>
    <dbReference type="NCBI Taxonomy" id="767817"/>
    <lineage>
        <taxon>Bacteria</taxon>
        <taxon>Bacillati</taxon>
        <taxon>Bacillota</taxon>
        <taxon>Clostridia</taxon>
        <taxon>Eubacteriales</taxon>
        <taxon>Desulfallaceae</taxon>
        <taxon>Desulfoscipio</taxon>
    </lineage>
</organism>
<dbReference type="SUPFAM" id="SSF51735">
    <property type="entry name" value="NAD(P)-binding Rossmann-fold domains"/>
    <property type="match status" value="1"/>
</dbReference>
<feature type="binding site" evidence="6">
    <location>
        <position position="144"/>
    </location>
    <ligand>
        <name>NAD(+)</name>
        <dbReference type="ChEBI" id="CHEBI:57540"/>
    </ligand>
</feature>
<feature type="binding site" evidence="6">
    <location>
        <position position="34"/>
    </location>
    <ligand>
        <name>NAD(+)</name>
        <dbReference type="ChEBI" id="CHEBI:57540"/>
    </ligand>
</feature>
<dbReference type="InterPro" id="IPR008927">
    <property type="entry name" value="6-PGluconate_DH-like_C_sf"/>
</dbReference>
<dbReference type="GO" id="GO:0070403">
    <property type="term" value="F:NAD+ binding"/>
    <property type="evidence" value="ECO:0007669"/>
    <property type="project" value="InterPro"/>
</dbReference>
<reference evidence="9 10" key="1">
    <citation type="submission" date="2012-01" db="EMBL/GenBank/DDBJ databases">
        <title>Complete sequence of Desulfotomaculum gibsoniae DSM 7213.</title>
        <authorList>
            <consortium name="US DOE Joint Genome Institute"/>
            <person name="Lucas S."/>
            <person name="Han J."/>
            <person name="Lapidus A."/>
            <person name="Cheng J.-F."/>
            <person name="Goodwin L."/>
            <person name="Pitluck S."/>
            <person name="Peters L."/>
            <person name="Ovchinnikova G."/>
            <person name="Teshima H."/>
            <person name="Detter J.C."/>
            <person name="Han C."/>
            <person name="Tapia R."/>
            <person name="Land M."/>
            <person name="Hauser L."/>
            <person name="Kyrpides N."/>
            <person name="Ivanova N."/>
            <person name="Pagani I."/>
            <person name="Parshina S."/>
            <person name="Plugge C."/>
            <person name="Muyzer G."/>
            <person name="Kuever J."/>
            <person name="Ivanova A."/>
            <person name="Nazina T."/>
            <person name="Klenk H.-P."/>
            <person name="Brambilla E."/>
            <person name="Spring S."/>
            <person name="Stams A.F."/>
            <person name="Woyke T."/>
        </authorList>
    </citation>
    <scope>NUCLEOTIDE SEQUENCE [LARGE SCALE GENOMIC DNA]</scope>
    <source>
        <strain evidence="9 10">DSM 7213</strain>
    </source>
</reference>
<evidence type="ECO:0000256" key="6">
    <source>
        <dbReference type="PIRSR" id="PIRSR000105-2"/>
    </source>
</evidence>
<accession>R4KNJ7</accession>
<feature type="binding site" evidence="6">
    <location>
        <begin position="11"/>
        <end position="16"/>
    </location>
    <ligand>
        <name>NAD(+)</name>
        <dbReference type="ChEBI" id="CHEBI:57540"/>
    </ligand>
</feature>
<evidence type="ECO:0000259" key="8">
    <source>
        <dbReference type="Pfam" id="PF02737"/>
    </source>
</evidence>
<dbReference type="eggNOG" id="COG1250">
    <property type="taxonomic scope" value="Bacteria"/>
</dbReference>
<dbReference type="Proteomes" id="UP000013520">
    <property type="component" value="Chromosome"/>
</dbReference>
<dbReference type="PANTHER" id="PTHR48075">
    <property type="entry name" value="3-HYDROXYACYL-COA DEHYDROGENASE FAMILY PROTEIN"/>
    <property type="match status" value="1"/>
</dbReference>
<dbReference type="InterPro" id="IPR013328">
    <property type="entry name" value="6PGD_dom2"/>
</dbReference>
<keyword evidence="10" id="KW-1185">Reference proteome</keyword>
<proteinExistence type="inferred from homology"/>
<comment type="pathway">
    <text evidence="1">Lipid metabolism; butanoate metabolism.</text>
</comment>
<evidence type="ECO:0000313" key="10">
    <source>
        <dbReference type="Proteomes" id="UP000013520"/>
    </source>
</evidence>
<dbReference type="SUPFAM" id="SSF48179">
    <property type="entry name" value="6-phosphogluconate dehydrogenase C-terminal domain-like"/>
    <property type="match status" value="1"/>
</dbReference>
<feature type="domain" description="3-hydroxyacyl-CoA dehydrogenase C-terminal" evidence="7">
    <location>
        <begin position="188"/>
        <end position="284"/>
    </location>
</feature>
<sequence length="286" mass="31613">MVEIKKIAVLGAGAMGGGIAQVAAQSGYDVVLSDVDIKYVNNAVDRMNAFWQKSIEKGKMTAEQKEKALGRIKCTSGFSDFSDADMVIEVIIEDLEAKKAAFRELDSVCKPEAILATNTSSMSITVLANETKRQSQVIGMHFFNPPSLMKLVEIIRGYYTSDDTVEIASAVAKSMGKITIEVKKDYPGFVVNRLMLIQYIEAIKLVEEGVATLEDVDTALKLGLNHPMGQFELQDFGGVDIGYHVLNYLYQEHKDPLWNPPQSLKALIRAGRFGRKTGAGWFDYEK</sequence>
<dbReference type="HOGENOM" id="CLU_009834_2_0_9"/>
<dbReference type="GO" id="GO:0006635">
    <property type="term" value="P:fatty acid beta-oxidation"/>
    <property type="evidence" value="ECO:0007669"/>
    <property type="project" value="TreeGrafter"/>
</dbReference>
<keyword evidence="3" id="KW-0560">Oxidoreductase</keyword>
<feature type="binding site" evidence="6">
    <location>
        <position position="276"/>
    </location>
    <ligand>
        <name>NAD(+)</name>
        <dbReference type="ChEBI" id="CHEBI:57540"/>
    </ligand>
</feature>
<dbReference type="STRING" id="767817.Desgi_2711"/>
<dbReference type="AlphaFoldDB" id="R4KNJ7"/>
<dbReference type="GO" id="GO:0008691">
    <property type="term" value="F:3-hydroxybutyryl-CoA dehydrogenase activity"/>
    <property type="evidence" value="ECO:0007669"/>
    <property type="project" value="TreeGrafter"/>
</dbReference>
<dbReference type="EMBL" id="CP003273">
    <property type="protein sequence ID" value="AGL02115.1"/>
    <property type="molecule type" value="Genomic_DNA"/>
</dbReference>
<feature type="domain" description="3-hydroxyacyl-CoA dehydrogenase NAD binding" evidence="8">
    <location>
        <begin position="6"/>
        <end position="185"/>
    </location>
</feature>
<dbReference type="InterPro" id="IPR022694">
    <property type="entry name" value="3-OHacyl-CoA_DH"/>
</dbReference>
<dbReference type="Gene3D" id="3.40.50.720">
    <property type="entry name" value="NAD(P)-binding Rossmann-like Domain"/>
    <property type="match status" value="1"/>
</dbReference>